<feature type="non-terminal residue" evidence="1">
    <location>
        <position position="34"/>
    </location>
</feature>
<dbReference type="EMBL" id="UINC01006150">
    <property type="protein sequence ID" value="SVA25783.1"/>
    <property type="molecule type" value="Genomic_DNA"/>
</dbReference>
<name>A0A381UGG3_9ZZZZ</name>
<proteinExistence type="predicted"/>
<feature type="non-terminal residue" evidence="1">
    <location>
        <position position="1"/>
    </location>
</feature>
<reference evidence="1" key="1">
    <citation type="submission" date="2018-05" db="EMBL/GenBank/DDBJ databases">
        <authorList>
            <person name="Lanie J.A."/>
            <person name="Ng W.-L."/>
            <person name="Kazmierczak K.M."/>
            <person name="Andrzejewski T.M."/>
            <person name="Davidsen T.M."/>
            <person name="Wayne K.J."/>
            <person name="Tettelin H."/>
            <person name="Glass J.I."/>
            <person name="Rusch D."/>
            <person name="Podicherti R."/>
            <person name="Tsui H.-C.T."/>
            <person name="Winkler M.E."/>
        </authorList>
    </citation>
    <scope>NUCLEOTIDE SEQUENCE</scope>
</reference>
<gene>
    <name evidence="1" type="ORF">METZ01_LOCUS78637</name>
</gene>
<evidence type="ECO:0000313" key="1">
    <source>
        <dbReference type="EMBL" id="SVA25783.1"/>
    </source>
</evidence>
<protein>
    <submittedName>
        <fullName evidence="1">Uncharacterized protein</fullName>
    </submittedName>
</protein>
<accession>A0A381UGG3</accession>
<dbReference type="AlphaFoldDB" id="A0A381UGG3"/>
<sequence>VSQPAHLAKRYLASPWRLGRKAIEVCSEKWQTQP</sequence>
<organism evidence="1">
    <name type="scientific">marine metagenome</name>
    <dbReference type="NCBI Taxonomy" id="408172"/>
    <lineage>
        <taxon>unclassified sequences</taxon>
        <taxon>metagenomes</taxon>
        <taxon>ecological metagenomes</taxon>
    </lineage>
</organism>